<evidence type="ECO:0000313" key="1">
    <source>
        <dbReference type="EMBL" id="KER33885.1"/>
    </source>
</evidence>
<sequence length="148" mass="17038">MEKQAQGRRNICEQQEQHWLKLSTMGFKRVEKVDGKQSNEEQHDLILGEIILPDVVGNKLTIGDHRFCMSPDQSSQVLQPQIRDERSAELNVWTATLNSLSLLRKAFIGEPYLWPYIGSPVGSYDKNDKSKFRDSFAMNSGEQKYYTV</sequence>
<organism evidence="1 2">
    <name type="scientific">Opisthorchis viverrini</name>
    <name type="common">Southeast Asian liver fluke</name>
    <dbReference type="NCBI Taxonomy" id="6198"/>
    <lineage>
        <taxon>Eukaryota</taxon>
        <taxon>Metazoa</taxon>
        <taxon>Spiralia</taxon>
        <taxon>Lophotrochozoa</taxon>
        <taxon>Platyhelminthes</taxon>
        <taxon>Trematoda</taxon>
        <taxon>Digenea</taxon>
        <taxon>Opisthorchiida</taxon>
        <taxon>Opisthorchiata</taxon>
        <taxon>Opisthorchiidae</taxon>
        <taxon>Opisthorchis</taxon>
    </lineage>
</organism>
<dbReference type="KEGG" id="ovi:T265_00328"/>
<dbReference type="AlphaFoldDB" id="A0A075ACW9"/>
<dbReference type="RefSeq" id="XP_009162337.1">
    <property type="nucleotide sequence ID" value="XM_009164073.1"/>
</dbReference>
<proteinExistence type="predicted"/>
<dbReference type="EMBL" id="KL596621">
    <property type="protein sequence ID" value="KER33885.1"/>
    <property type="molecule type" value="Genomic_DNA"/>
</dbReference>
<evidence type="ECO:0000313" key="2">
    <source>
        <dbReference type="Proteomes" id="UP000054324"/>
    </source>
</evidence>
<dbReference type="Proteomes" id="UP000054324">
    <property type="component" value="Unassembled WGS sequence"/>
</dbReference>
<reference evidence="1 2" key="1">
    <citation type="submission" date="2013-11" db="EMBL/GenBank/DDBJ databases">
        <title>Opisthorchis viverrini - life in the bile duct.</title>
        <authorList>
            <person name="Young N.D."/>
            <person name="Nagarajan N."/>
            <person name="Lin S.J."/>
            <person name="Korhonen P.K."/>
            <person name="Jex A.R."/>
            <person name="Hall R.S."/>
            <person name="Safavi-Hemami H."/>
            <person name="Kaewkong W."/>
            <person name="Bertrand D."/>
            <person name="Gao S."/>
            <person name="Seet Q."/>
            <person name="Wongkham S."/>
            <person name="Teh B.T."/>
            <person name="Wongkham C."/>
            <person name="Intapan P.M."/>
            <person name="Maleewong W."/>
            <person name="Yang X."/>
            <person name="Hu M."/>
            <person name="Wang Z."/>
            <person name="Hofmann A."/>
            <person name="Sternberg P.W."/>
            <person name="Tan P."/>
            <person name="Wang J."/>
            <person name="Gasser R.B."/>
        </authorList>
    </citation>
    <scope>NUCLEOTIDE SEQUENCE [LARGE SCALE GENOMIC DNA]</scope>
</reference>
<name>A0A075ACW9_OPIVI</name>
<protein>
    <submittedName>
        <fullName evidence="1">Uncharacterized protein</fullName>
    </submittedName>
</protein>
<accession>A0A075ACW9</accession>
<dbReference type="CTD" id="20314516"/>
<gene>
    <name evidence="1" type="ORF">T265_00328</name>
</gene>
<dbReference type="GeneID" id="20314516"/>
<keyword evidence="2" id="KW-1185">Reference proteome</keyword>